<name>A0A290S573_9GAMM</name>
<dbReference type="KEGG" id="part:PARC_a1555"/>
<dbReference type="OrthoDB" id="5864577at2"/>
<dbReference type="RefSeq" id="WP_010553470.1">
    <property type="nucleotide sequence ID" value="NZ_CP011025.1"/>
</dbReference>
<sequence length="210" mass="23329">MLNLKFDEGRSKEQLAFLQLKPQKRRNILRSAIRAANKSSKERITRQSDLAGKRWQGRANGKKKKMLTKLKRNMKVRYGANSASVYFKGGNSGKIARAHQEGISLDAGKPKSSAAQNKEGPATRNLARALMAEGYKIPRGKGKGSKRPSIKWITANLSKNQAGFLLRELKGSSGKSAWKIDLPARSFLGQTMAEQKEQMNFILNKAMQVA</sequence>
<proteinExistence type="predicted"/>
<protein>
    <recommendedName>
        <fullName evidence="3">Phage virion morphogenesis protein</fullName>
    </recommendedName>
</protein>
<reference evidence="1 2" key="1">
    <citation type="journal article" date="2012" name="J. Bacteriol.">
        <title>Genome sequences of type strains of seven species of the marine bacterium Pseudoalteromonas.</title>
        <authorList>
            <person name="Xie B.B."/>
            <person name="Shu Y.L."/>
            <person name="Qin Q.L."/>
            <person name="Rong J.C."/>
            <person name="Zhang X.Y."/>
            <person name="Chen X.L."/>
            <person name="Shi M."/>
            <person name="He H.L."/>
            <person name="Zhou B.C."/>
            <person name="Zhang Y.Z."/>
        </authorList>
    </citation>
    <scope>NUCLEOTIDE SEQUENCE [LARGE SCALE GENOMIC DNA]</scope>
    <source>
        <strain evidence="1 2">A 37-1-2</strain>
    </source>
</reference>
<dbReference type="Pfam" id="PF05069">
    <property type="entry name" value="Phage_tail_S"/>
    <property type="match status" value="1"/>
</dbReference>
<dbReference type="InterPro" id="IPR006522">
    <property type="entry name" value="Phage_virion_morphogenesis"/>
</dbReference>
<evidence type="ECO:0008006" key="3">
    <source>
        <dbReference type="Google" id="ProtNLM"/>
    </source>
</evidence>
<accession>A0A290S573</accession>
<evidence type="ECO:0000313" key="2">
    <source>
        <dbReference type="Proteomes" id="UP000016505"/>
    </source>
</evidence>
<organism evidence="1 2">
    <name type="scientific">Pseudoalteromonas arctica A 37-1-2</name>
    <dbReference type="NCBI Taxonomy" id="1117313"/>
    <lineage>
        <taxon>Bacteria</taxon>
        <taxon>Pseudomonadati</taxon>
        <taxon>Pseudomonadota</taxon>
        <taxon>Gammaproteobacteria</taxon>
        <taxon>Alteromonadales</taxon>
        <taxon>Pseudoalteromonadaceae</taxon>
        <taxon>Pseudoalteromonas</taxon>
    </lineage>
</organism>
<dbReference type="EMBL" id="CP011025">
    <property type="protein sequence ID" value="ATC86161.1"/>
    <property type="molecule type" value="Genomic_DNA"/>
</dbReference>
<dbReference type="Proteomes" id="UP000016505">
    <property type="component" value="Chromosome I"/>
</dbReference>
<gene>
    <name evidence="1" type="ORF">PARC_a1555</name>
</gene>
<dbReference type="AlphaFoldDB" id="A0A290S573"/>
<evidence type="ECO:0000313" key="1">
    <source>
        <dbReference type="EMBL" id="ATC86161.1"/>
    </source>
</evidence>